<dbReference type="InterPro" id="IPR036237">
    <property type="entry name" value="Xyl_isomerase-like_sf"/>
</dbReference>
<dbReference type="SUPFAM" id="SSF51658">
    <property type="entry name" value="Xylose isomerase-like"/>
    <property type="match status" value="1"/>
</dbReference>
<keyword evidence="2" id="KW-1185">Reference proteome</keyword>
<evidence type="ECO:0000313" key="1">
    <source>
        <dbReference type="EMBL" id="KWZ43012.1"/>
    </source>
</evidence>
<dbReference type="GO" id="GO:0016853">
    <property type="term" value="F:isomerase activity"/>
    <property type="evidence" value="ECO:0007669"/>
    <property type="project" value="UniProtKB-KW"/>
</dbReference>
<protein>
    <submittedName>
        <fullName evidence="1">Xylose isomerase</fullName>
    </submittedName>
</protein>
<comment type="caution">
    <text evidence="1">The sequence shown here is derived from an EMBL/GenBank/DDBJ whole genome shotgun (WGS) entry which is preliminary data.</text>
</comment>
<dbReference type="Gene3D" id="3.20.20.150">
    <property type="entry name" value="Divalent-metal-dependent TIM barrel enzymes"/>
    <property type="match status" value="1"/>
</dbReference>
<keyword evidence="1" id="KW-0413">Isomerase</keyword>
<dbReference type="EMBL" id="LNJQ01000001">
    <property type="protein sequence ID" value="KWZ43012.1"/>
    <property type="molecule type" value="Genomic_DNA"/>
</dbReference>
<gene>
    <name evidence="1" type="ORF">WS72_09155</name>
</gene>
<proteinExistence type="predicted"/>
<sequence>MVDIVIVASAFGADAVRRAGHRAFVAAAADAGAAGFEVRRELFASDDDAAAPALARLGDAIAAAGLWSVYSTPATLYTDGGDLNRDALAATLAEADALGARFVKFQLGGFAARPHAAEIAAATRGARARALVENGQLRQGGALAQFESLFAALRDERCPTLVGMTFDIGNWLWAGDAPLAAARALAAHVEYVHCKAVDGEGARRFAVAPRPGERFCDDVLALLPRTAPRGIEFPLDAARVADDASTRVAWLAAA</sequence>
<organism evidence="1 2">
    <name type="scientific">Burkholderia savannae</name>
    <dbReference type="NCBI Taxonomy" id="1637837"/>
    <lineage>
        <taxon>Bacteria</taxon>
        <taxon>Pseudomonadati</taxon>
        <taxon>Pseudomonadota</taxon>
        <taxon>Betaproteobacteria</taxon>
        <taxon>Burkholderiales</taxon>
        <taxon>Burkholderiaceae</taxon>
        <taxon>Burkholderia</taxon>
        <taxon>pseudomallei group</taxon>
    </lineage>
</organism>
<accession>A0ABR5TDE4</accession>
<name>A0ABR5TDE4_9BURK</name>
<dbReference type="Proteomes" id="UP000070255">
    <property type="component" value="Unassembled WGS sequence"/>
</dbReference>
<reference evidence="1 2" key="1">
    <citation type="submission" date="2015-11" db="EMBL/GenBank/DDBJ databases">
        <authorList>
            <person name="Sahl J."/>
            <person name="Wagner D."/>
            <person name="Keim P."/>
        </authorList>
    </citation>
    <scope>NUCLEOTIDE SEQUENCE [LARGE SCALE GENOMIC DNA]</scope>
    <source>
        <strain evidence="1 2">BDU18</strain>
    </source>
</reference>
<evidence type="ECO:0000313" key="2">
    <source>
        <dbReference type="Proteomes" id="UP000070255"/>
    </source>
</evidence>
<dbReference type="RefSeq" id="WP_059577452.1">
    <property type="nucleotide sequence ID" value="NZ_CP013417.1"/>
</dbReference>